<evidence type="ECO:0000256" key="7">
    <source>
        <dbReference type="ARBA" id="ARBA00022842"/>
    </source>
</evidence>
<proteinExistence type="inferred from homology"/>
<keyword evidence="3 10" id="KW-0436">Ligase</keyword>
<feature type="domain" description="Mur ligase central" evidence="12">
    <location>
        <begin position="46"/>
        <end position="273"/>
    </location>
</feature>
<evidence type="ECO:0000259" key="11">
    <source>
        <dbReference type="Pfam" id="PF02875"/>
    </source>
</evidence>
<dbReference type="RefSeq" id="WP_379051189.1">
    <property type="nucleotide sequence ID" value="NZ_JBHUIK010000002.1"/>
</dbReference>
<keyword evidence="5 10" id="KW-0547">Nucleotide-binding</keyword>
<protein>
    <recommendedName>
        <fullName evidence="2">tetrahydrofolate synthase</fullName>
        <ecNumber evidence="2">6.3.2.17</ecNumber>
    </recommendedName>
    <alternativeName>
        <fullName evidence="8">Tetrahydrofolylpolyglutamate synthase</fullName>
    </alternativeName>
</protein>
<dbReference type="Gene3D" id="3.90.190.20">
    <property type="entry name" value="Mur ligase, C-terminal domain"/>
    <property type="match status" value="1"/>
</dbReference>
<dbReference type="EC" id="6.3.2.17" evidence="2"/>
<evidence type="ECO:0000256" key="9">
    <source>
        <dbReference type="ARBA" id="ARBA00047493"/>
    </source>
</evidence>
<organism evidence="13 14">
    <name type="scientific">Metabacillus endolithicus</name>
    <dbReference type="NCBI Taxonomy" id="1535204"/>
    <lineage>
        <taxon>Bacteria</taxon>
        <taxon>Bacillati</taxon>
        <taxon>Bacillota</taxon>
        <taxon>Bacilli</taxon>
        <taxon>Bacillales</taxon>
        <taxon>Bacillaceae</taxon>
        <taxon>Metabacillus</taxon>
    </lineage>
</organism>
<dbReference type="InterPro" id="IPR001645">
    <property type="entry name" value="Folylpolyglutamate_synth"/>
</dbReference>
<reference evidence="14" key="1">
    <citation type="journal article" date="2019" name="Int. J. Syst. Evol. Microbiol.">
        <title>The Global Catalogue of Microorganisms (GCM) 10K type strain sequencing project: providing services to taxonomists for standard genome sequencing and annotation.</title>
        <authorList>
            <consortium name="The Broad Institute Genomics Platform"/>
            <consortium name="The Broad Institute Genome Sequencing Center for Infectious Disease"/>
            <person name="Wu L."/>
            <person name="Ma J."/>
        </authorList>
    </citation>
    <scope>NUCLEOTIDE SEQUENCE [LARGE SCALE GENOMIC DNA]</scope>
    <source>
        <strain evidence="14">CGMCC 1.15474</strain>
    </source>
</reference>
<evidence type="ECO:0000256" key="8">
    <source>
        <dbReference type="ARBA" id="ARBA00030592"/>
    </source>
</evidence>
<dbReference type="InterPro" id="IPR013221">
    <property type="entry name" value="Mur_ligase_cen"/>
</dbReference>
<dbReference type="InterPro" id="IPR004101">
    <property type="entry name" value="Mur_ligase_C"/>
</dbReference>
<keyword evidence="6 10" id="KW-0067">ATP-binding</keyword>
<evidence type="ECO:0000313" key="14">
    <source>
        <dbReference type="Proteomes" id="UP001597318"/>
    </source>
</evidence>
<evidence type="ECO:0000313" key="13">
    <source>
        <dbReference type="EMBL" id="MFD2213781.1"/>
    </source>
</evidence>
<evidence type="ECO:0000256" key="4">
    <source>
        <dbReference type="ARBA" id="ARBA00022723"/>
    </source>
</evidence>
<dbReference type="InterPro" id="IPR036615">
    <property type="entry name" value="Mur_ligase_C_dom_sf"/>
</dbReference>
<evidence type="ECO:0000256" key="1">
    <source>
        <dbReference type="ARBA" id="ARBA00008276"/>
    </source>
</evidence>
<dbReference type="NCBIfam" id="TIGR01499">
    <property type="entry name" value="folC"/>
    <property type="match status" value="1"/>
</dbReference>
<keyword evidence="4" id="KW-0479">Metal-binding</keyword>
<evidence type="ECO:0000256" key="10">
    <source>
        <dbReference type="PIRNR" id="PIRNR001563"/>
    </source>
</evidence>
<evidence type="ECO:0000256" key="6">
    <source>
        <dbReference type="ARBA" id="ARBA00022840"/>
    </source>
</evidence>
<keyword evidence="14" id="KW-1185">Reference proteome</keyword>
<dbReference type="InterPro" id="IPR036565">
    <property type="entry name" value="Mur-like_cat_sf"/>
</dbReference>
<dbReference type="PROSITE" id="PS01012">
    <property type="entry name" value="FOLYLPOLYGLU_SYNT_2"/>
    <property type="match status" value="1"/>
</dbReference>
<dbReference type="Gene3D" id="3.40.1190.10">
    <property type="entry name" value="Mur-like, catalytic domain"/>
    <property type="match status" value="1"/>
</dbReference>
<keyword evidence="7" id="KW-0460">Magnesium</keyword>
<accession>A0ABW5BW04</accession>
<dbReference type="Proteomes" id="UP001597318">
    <property type="component" value="Unassembled WGS sequence"/>
</dbReference>
<comment type="catalytic activity">
    <reaction evidence="9">
        <text>(6S)-5,6,7,8-tetrahydrofolyl-(gamma-L-Glu)(n) + L-glutamate + ATP = (6S)-5,6,7,8-tetrahydrofolyl-(gamma-L-Glu)(n+1) + ADP + phosphate + H(+)</text>
        <dbReference type="Rhea" id="RHEA:10580"/>
        <dbReference type="Rhea" id="RHEA-COMP:14738"/>
        <dbReference type="Rhea" id="RHEA-COMP:14740"/>
        <dbReference type="ChEBI" id="CHEBI:15378"/>
        <dbReference type="ChEBI" id="CHEBI:29985"/>
        <dbReference type="ChEBI" id="CHEBI:30616"/>
        <dbReference type="ChEBI" id="CHEBI:43474"/>
        <dbReference type="ChEBI" id="CHEBI:141005"/>
        <dbReference type="ChEBI" id="CHEBI:456216"/>
        <dbReference type="EC" id="6.3.2.17"/>
    </reaction>
</comment>
<dbReference type="EMBL" id="JBHUIK010000002">
    <property type="protein sequence ID" value="MFD2213781.1"/>
    <property type="molecule type" value="Genomic_DNA"/>
</dbReference>
<sequence>MFNRYEDAVDWIHGRLKFGVKPGLKRMEWLLKELGHPEKNIPTIHVAGTNGKGSTISYMLHMLKEANYNVGTFTSPYIETFNERISVNGEPISDVDMLNLVNEVKPYVEKIEQTDLGGPTEFEIITTMMFLYFGKVNQPDVLLLETGLGGRLDSTNIIHPILSIITNVGYDHMNILGNTIAEIASEKAGIIKQNMPVLTAVEKDEALQVIKNKAKQLDAEILSVGSDIHILEHSTYEQGEMFTVKTDSYLFENLKIQMRGQHQTKNAALAVSALHLLRKHNKLTVSDDQIYKGLFKAMWKGRFEQVKNNPVVIVDGAHNHEGIESLIETATRHYPDKQVHILFSALKDKEYEEMIHRLSSIAATMHFTTFDFPRAEAAEKLYSACKHIEKSYSESWQEMLDKLLQLYQGEKDDVIIVTGSLYFISEVRNYLVSKKGS</sequence>
<dbReference type="PIRSF" id="PIRSF001563">
    <property type="entry name" value="Folylpolyglu_synth"/>
    <property type="match status" value="1"/>
</dbReference>
<dbReference type="InterPro" id="IPR018109">
    <property type="entry name" value="Folylpolyglutamate_synth_CS"/>
</dbReference>
<evidence type="ECO:0000256" key="5">
    <source>
        <dbReference type="ARBA" id="ARBA00022741"/>
    </source>
</evidence>
<dbReference type="SUPFAM" id="SSF53623">
    <property type="entry name" value="MurD-like peptide ligases, catalytic domain"/>
    <property type="match status" value="1"/>
</dbReference>
<dbReference type="Pfam" id="PF08245">
    <property type="entry name" value="Mur_ligase_M"/>
    <property type="match status" value="1"/>
</dbReference>
<gene>
    <name evidence="13" type="ORF">ACFSKK_08835</name>
</gene>
<feature type="domain" description="Mur ligase C-terminal" evidence="11">
    <location>
        <begin position="301"/>
        <end position="420"/>
    </location>
</feature>
<dbReference type="Pfam" id="PF02875">
    <property type="entry name" value="Mur_ligase_C"/>
    <property type="match status" value="1"/>
</dbReference>
<dbReference type="GO" id="GO:0016874">
    <property type="term" value="F:ligase activity"/>
    <property type="evidence" value="ECO:0007669"/>
    <property type="project" value="UniProtKB-KW"/>
</dbReference>
<dbReference type="SUPFAM" id="SSF53244">
    <property type="entry name" value="MurD-like peptide ligases, peptide-binding domain"/>
    <property type="match status" value="1"/>
</dbReference>
<evidence type="ECO:0000256" key="2">
    <source>
        <dbReference type="ARBA" id="ARBA00013025"/>
    </source>
</evidence>
<name>A0ABW5BW04_9BACI</name>
<evidence type="ECO:0000259" key="12">
    <source>
        <dbReference type="Pfam" id="PF08245"/>
    </source>
</evidence>
<dbReference type="PANTHER" id="PTHR11136">
    <property type="entry name" value="FOLYLPOLYGLUTAMATE SYNTHASE-RELATED"/>
    <property type="match status" value="1"/>
</dbReference>
<comment type="similarity">
    <text evidence="1 10">Belongs to the folylpolyglutamate synthase family.</text>
</comment>
<comment type="caution">
    <text evidence="13">The sequence shown here is derived from an EMBL/GenBank/DDBJ whole genome shotgun (WGS) entry which is preliminary data.</text>
</comment>
<evidence type="ECO:0000256" key="3">
    <source>
        <dbReference type="ARBA" id="ARBA00022598"/>
    </source>
</evidence>
<dbReference type="PANTHER" id="PTHR11136:SF0">
    <property type="entry name" value="DIHYDROFOLATE SYNTHETASE-RELATED"/>
    <property type="match status" value="1"/>
</dbReference>